<dbReference type="SUPFAM" id="SSF53328">
    <property type="entry name" value="Formyltransferase"/>
    <property type="match status" value="1"/>
</dbReference>
<protein>
    <recommendedName>
        <fullName evidence="4">Phosphoribosylglycinamide formyltransferase</fullName>
        <ecNumber evidence="4">2.1.2.2</ecNumber>
    </recommendedName>
    <alternativeName>
        <fullName evidence="4">5'-phosphoribosylglycinamide transformylase</fullName>
    </alternativeName>
    <alternativeName>
        <fullName evidence="4">GAR transformylase</fullName>
        <shortName evidence="4">GART</shortName>
    </alternativeName>
</protein>
<dbReference type="InterPro" id="IPR002376">
    <property type="entry name" value="Formyl_transf_N"/>
</dbReference>
<proteinExistence type="inferred from homology"/>
<feature type="site" description="Raises pKa of active site His" evidence="4">
    <location>
        <position position="160"/>
    </location>
</feature>
<evidence type="ECO:0000256" key="3">
    <source>
        <dbReference type="ARBA" id="ARBA00022755"/>
    </source>
</evidence>
<dbReference type="Gene3D" id="3.40.50.170">
    <property type="entry name" value="Formyl transferase, N-terminal domain"/>
    <property type="match status" value="1"/>
</dbReference>
<accession>A0ABW5AFD4</accession>
<dbReference type="GO" id="GO:0004644">
    <property type="term" value="F:phosphoribosylglycinamide formyltransferase activity"/>
    <property type="evidence" value="ECO:0007669"/>
    <property type="project" value="UniProtKB-EC"/>
</dbReference>
<organism evidence="6 7">
    <name type="scientific">Rhodoplanes azumiensis</name>
    <dbReference type="NCBI Taxonomy" id="1897628"/>
    <lineage>
        <taxon>Bacteria</taxon>
        <taxon>Pseudomonadati</taxon>
        <taxon>Pseudomonadota</taxon>
        <taxon>Alphaproteobacteria</taxon>
        <taxon>Hyphomicrobiales</taxon>
        <taxon>Nitrobacteraceae</taxon>
        <taxon>Rhodoplanes</taxon>
    </lineage>
</organism>
<dbReference type="Pfam" id="PF00551">
    <property type="entry name" value="Formyl_trans_N"/>
    <property type="match status" value="1"/>
</dbReference>
<evidence type="ECO:0000313" key="7">
    <source>
        <dbReference type="Proteomes" id="UP001597314"/>
    </source>
</evidence>
<evidence type="ECO:0000313" key="6">
    <source>
        <dbReference type="EMBL" id="MFD2180926.1"/>
    </source>
</evidence>
<evidence type="ECO:0000256" key="1">
    <source>
        <dbReference type="ARBA" id="ARBA00005054"/>
    </source>
</evidence>
<feature type="active site" description="Proton donor" evidence="4">
    <location>
        <position position="124"/>
    </location>
</feature>
<keyword evidence="7" id="KW-1185">Reference proteome</keyword>
<dbReference type="CDD" id="cd08645">
    <property type="entry name" value="FMT_core_GART"/>
    <property type="match status" value="1"/>
</dbReference>
<feature type="binding site" evidence="4">
    <location>
        <position position="122"/>
    </location>
    <ligand>
        <name>(6R)-10-formyltetrahydrofolate</name>
        <dbReference type="ChEBI" id="CHEBI:195366"/>
    </ligand>
</feature>
<evidence type="ECO:0000256" key="4">
    <source>
        <dbReference type="HAMAP-Rule" id="MF_01930"/>
    </source>
</evidence>
<comment type="caution">
    <text evidence="6">The sequence shown here is derived from an EMBL/GenBank/DDBJ whole genome shotgun (WGS) entry which is preliminary data.</text>
</comment>
<feature type="binding site" evidence="4">
    <location>
        <position position="80"/>
    </location>
    <ligand>
        <name>(6R)-10-formyltetrahydrofolate</name>
        <dbReference type="ChEBI" id="CHEBI:195366"/>
    </ligand>
</feature>
<dbReference type="PANTHER" id="PTHR43369:SF2">
    <property type="entry name" value="PHOSPHORIBOSYLGLYCINAMIDE FORMYLTRANSFERASE"/>
    <property type="match status" value="1"/>
</dbReference>
<reference evidence="7" key="1">
    <citation type="journal article" date="2019" name="Int. J. Syst. Evol. Microbiol.">
        <title>The Global Catalogue of Microorganisms (GCM) 10K type strain sequencing project: providing services to taxonomists for standard genome sequencing and annotation.</title>
        <authorList>
            <consortium name="The Broad Institute Genomics Platform"/>
            <consortium name="The Broad Institute Genome Sequencing Center for Infectious Disease"/>
            <person name="Wu L."/>
            <person name="Ma J."/>
        </authorList>
    </citation>
    <scope>NUCLEOTIDE SEQUENCE [LARGE SCALE GENOMIC DNA]</scope>
    <source>
        <strain evidence="7">CGMCC 1.6774</strain>
    </source>
</reference>
<feature type="binding site" evidence="4">
    <location>
        <begin position="105"/>
        <end position="108"/>
    </location>
    <ligand>
        <name>(6R)-10-formyltetrahydrofolate</name>
        <dbReference type="ChEBI" id="CHEBI:195366"/>
    </ligand>
</feature>
<comment type="catalytic activity">
    <reaction evidence="4">
        <text>N(1)-(5-phospho-beta-D-ribosyl)glycinamide + (6R)-10-formyltetrahydrofolate = N(2)-formyl-N(1)-(5-phospho-beta-D-ribosyl)glycinamide + (6S)-5,6,7,8-tetrahydrofolate + H(+)</text>
        <dbReference type="Rhea" id="RHEA:15053"/>
        <dbReference type="ChEBI" id="CHEBI:15378"/>
        <dbReference type="ChEBI" id="CHEBI:57453"/>
        <dbReference type="ChEBI" id="CHEBI:143788"/>
        <dbReference type="ChEBI" id="CHEBI:147286"/>
        <dbReference type="ChEBI" id="CHEBI:195366"/>
        <dbReference type="EC" id="2.1.2.2"/>
    </reaction>
</comment>
<name>A0ABW5AFD4_9BRAD</name>
<keyword evidence="3 4" id="KW-0658">Purine biosynthesis</keyword>
<dbReference type="InterPro" id="IPR036477">
    <property type="entry name" value="Formyl_transf_N_sf"/>
</dbReference>
<dbReference type="RefSeq" id="WP_378476127.1">
    <property type="nucleotide sequence ID" value="NZ_JBHUIW010000002.1"/>
</dbReference>
<feature type="domain" description="Formyl transferase N-terminal" evidence="5">
    <location>
        <begin position="17"/>
        <end position="197"/>
    </location>
</feature>
<comment type="pathway">
    <text evidence="1 4">Purine metabolism; IMP biosynthesis via de novo pathway; N(2)-formyl-N(1)-(5-phospho-D-ribosyl)glycinamide from N(1)-(5-phospho-D-ribosyl)glycinamide (10-formyl THF route): step 1/1.</text>
</comment>
<dbReference type="EMBL" id="JBHUIW010000002">
    <property type="protein sequence ID" value="MFD2180926.1"/>
    <property type="molecule type" value="Genomic_DNA"/>
</dbReference>
<evidence type="ECO:0000259" key="5">
    <source>
        <dbReference type="Pfam" id="PF00551"/>
    </source>
</evidence>
<sequence length="229" mass="24211">MTSDGTPGERAREDRVRVAILISGRGSNMAALIEAAADPAFPAEIALVVSNRPDAAGLLRAAQAGIPTAVVDHKPFGKDREAFDRTMDTVLRAHGIEIVCLAGFMRLLTPWFVGRWEGRMINVHPALLPSFKGLDTHARALAAGVRLHGATVHLVVPEMDSGPIIVQGAVPVGDDDTEASLAARVLAVEHRIYPLALRWLAEGRITVDAGRCRIAGAAAPDGVTIAPSM</sequence>
<dbReference type="HAMAP" id="MF_01930">
    <property type="entry name" value="PurN"/>
    <property type="match status" value="1"/>
</dbReference>
<dbReference type="NCBIfam" id="TIGR00639">
    <property type="entry name" value="PurN"/>
    <property type="match status" value="1"/>
</dbReference>
<evidence type="ECO:0000256" key="2">
    <source>
        <dbReference type="ARBA" id="ARBA00022679"/>
    </source>
</evidence>
<comment type="similarity">
    <text evidence="4">Belongs to the GART family.</text>
</comment>
<keyword evidence="2 4" id="KW-0808">Transferase</keyword>
<dbReference type="PANTHER" id="PTHR43369">
    <property type="entry name" value="PHOSPHORIBOSYLGLYCINAMIDE FORMYLTRANSFERASE"/>
    <property type="match status" value="1"/>
</dbReference>
<dbReference type="InterPro" id="IPR004607">
    <property type="entry name" value="GART"/>
</dbReference>
<dbReference type="EC" id="2.1.2.2" evidence="4"/>
<comment type="function">
    <text evidence="4">Catalyzes the transfer of a formyl group from 10-formyltetrahydrofolate to 5-phospho-ribosyl-glycinamide (GAR), producing 5-phospho-ribosyl-N-formylglycinamide (FGAR) and tetrahydrofolate.</text>
</comment>
<dbReference type="Proteomes" id="UP001597314">
    <property type="component" value="Unassembled WGS sequence"/>
</dbReference>
<gene>
    <name evidence="4 6" type="primary">purN</name>
    <name evidence="6" type="ORF">ACFSOX_02070</name>
</gene>
<feature type="binding site" evidence="4">
    <location>
        <begin position="26"/>
        <end position="28"/>
    </location>
    <ligand>
        <name>N(1)-(5-phospho-beta-D-ribosyl)glycinamide</name>
        <dbReference type="ChEBI" id="CHEBI:143788"/>
    </ligand>
</feature>